<evidence type="ECO:0000313" key="3">
    <source>
        <dbReference type="Proteomes" id="UP000050761"/>
    </source>
</evidence>
<organism evidence="3 4">
    <name type="scientific">Heligmosomoides polygyrus</name>
    <name type="common">Parasitic roundworm</name>
    <dbReference type="NCBI Taxonomy" id="6339"/>
    <lineage>
        <taxon>Eukaryota</taxon>
        <taxon>Metazoa</taxon>
        <taxon>Ecdysozoa</taxon>
        <taxon>Nematoda</taxon>
        <taxon>Chromadorea</taxon>
        <taxon>Rhabditida</taxon>
        <taxon>Rhabditina</taxon>
        <taxon>Rhabditomorpha</taxon>
        <taxon>Strongyloidea</taxon>
        <taxon>Heligmosomidae</taxon>
        <taxon>Heligmosomoides</taxon>
    </lineage>
</organism>
<dbReference type="EMBL" id="UZAH01025513">
    <property type="protein sequence ID" value="VDO65340.1"/>
    <property type="molecule type" value="Genomic_DNA"/>
</dbReference>
<protein>
    <submittedName>
        <fullName evidence="2 4">Uncharacterized protein</fullName>
    </submittedName>
</protein>
<feature type="region of interest" description="Disordered" evidence="1">
    <location>
        <begin position="1"/>
        <end position="46"/>
    </location>
</feature>
<gene>
    <name evidence="2" type="ORF">HPBE_LOCUS5644</name>
</gene>
<evidence type="ECO:0000256" key="1">
    <source>
        <dbReference type="SAM" id="MobiDB-lite"/>
    </source>
</evidence>
<keyword evidence="3" id="KW-1185">Reference proteome</keyword>
<reference evidence="2 3" key="1">
    <citation type="submission" date="2018-11" db="EMBL/GenBank/DDBJ databases">
        <authorList>
            <consortium name="Pathogen Informatics"/>
        </authorList>
    </citation>
    <scope>NUCLEOTIDE SEQUENCE [LARGE SCALE GENOMIC DNA]</scope>
</reference>
<dbReference type="AlphaFoldDB" id="A0A183FG88"/>
<evidence type="ECO:0000313" key="4">
    <source>
        <dbReference type="WBParaSite" id="HPBE_0000564301-mRNA-1"/>
    </source>
</evidence>
<accession>A0A3P7WVP6</accession>
<sequence length="77" mass="8401">MTVKTPPASWAETRETIEDNAGTTTGGAPSELSLHPTTYTSGECRRASDVKVHVSVTWSDTEDCERERCGEVQAEED</sequence>
<proteinExistence type="predicted"/>
<name>A0A183FG88_HELPZ</name>
<dbReference type="Proteomes" id="UP000050761">
    <property type="component" value="Unassembled WGS sequence"/>
</dbReference>
<reference evidence="4" key="2">
    <citation type="submission" date="2019-09" db="UniProtKB">
        <authorList>
            <consortium name="WormBaseParasite"/>
        </authorList>
    </citation>
    <scope>IDENTIFICATION</scope>
</reference>
<dbReference type="WBParaSite" id="HPBE_0000564301-mRNA-1">
    <property type="protein sequence ID" value="HPBE_0000564301-mRNA-1"/>
    <property type="gene ID" value="HPBE_0000564301"/>
</dbReference>
<accession>A0A183FG88</accession>
<evidence type="ECO:0000313" key="2">
    <source>
        <dbReference type="EMBL" id="VDO65340.1"/>
    </source>
</evidence>